<evidence type="ECO:0000256" key="1">
    <source>
        <dbReference type="SAM" id="MobiDB-lite"/>
    </source>
</evidence>
<dbReference type="Pfam" id="PF02566">
    <property type="entry name" value="OsmC"/>
    <property type="match status" value="1"/>
</dbReference>
<dbReference type="PANTHER" id="PTHR39624:SF2">
    <property type="entry name" value="OSMC-LIKE PROTEIN"/>
    <property type="match status" value="1"/>
</dbReference>
<protein>
    <submittedName>
        <fullName evidence="2">Putative stress response protein</fullName>
    </submittedName>
</protein>
<dbReference type="InterPro" id="IPR003718">
    <property type="entry name" value="OsmC/Ohr_fam"/>
</dbReference>
<name>S0DG48_9ZZZZ</name>
<dbReference type="InterPro" id="IPR036102">
    <property type="entry name" value="OsmC/Ohrsf"/>
</dbReference>
<gene>
    <name evidence="3" type="ORF">BN138_1072</name>
    <name evidence="2" type="ORF">BN138_134</name>
</gene>
<dbReference type="EMBL" id="HF548276">
    <property type="protein sequence ID" value="CCO20946.1"/>
    <property type="molecule type" value="Genomic_DNA"/>
</dbReference>
<dbReference type="EMBL" id="HF548333">
    <property type="protein sequence ID" value="CCO21884.1"/>
    <property type="molecule type" value="Genomic_DNA"/>
</dbReference>
<feature type="compositionally biased region" description="Polar residues" evidence="1">
    <location>
        <begin position="17"/>
        <end position="34"/>
    </location>
</feature>
<dbReference type="PANTHER" id="PTHR39624">
    <property type="entry name" value="PROTEIN INVOLVED IN RIMO-MEDIATED BETA-METHYLTHIOLATION OF RIBOSOMAL PROTEIN S12 YCAO"/>
    <property type="match status" value="1"/>
</dbReference>
<evidence type="ECO:0000313" key="3">
    <source>
        <dbReference type="EMBL" id="CCO21884.1"/>
    </source>
</evidence>
<dbReference type="SUPFAM" id="SSF82784">
    <property type="entry name" value="OsmC-like"/>
    <property type="match status" value="1"/>
</dbReference>
<organism evidence="2">
    <name type="scientific">termite gut metagenome</name>
    <dbReference type="NCBI Taxonomy" id="433724"/>
    <lineage>
        <taxon>unclassified sequences</taxon>
        <taxon>metagenomes</taxon>
        <taxon>organismal metagenomes</taxon>
    </lineage>
</organism>
<reference evidence="2" key="2">
    <citation type="journal article" date="2013" name="Biotechnol. Biofuels">
        <title>Mining for hemicellulases in the fungus-growing termite Pseudacanthotermes militaris using functional metagenomics.</title>
        <authorList>
            <person name="Bastien G."/>
            <person name="Arnal G."/>
            <person name="Bozonnet S."/>
            <person name="Laguerre S."/>
            <person name="Ferreira F."/>
            <person name="Faure R."/>
            <person name="Henrissat B."/>
            <person name="Lefevre F."/>
            <person name="Robe P."/>
            <person name="Bouchez O."/>
            <person name="Noirot C."/>
            <person name="Dumon C."/>
            <person name="O'Donohue M."/>
        </authorList>
    </citation>
    <scope>NUCLEOTIDE SEQUENCE</scope>
</reference>
<dbReference type="InterPro" id="IPR015946">
    <property type="entry name" value="KH_dom-like_a/b"/>
</dbReference>
<accession>S0DG48</accession>
<dbReference type="AlphaFoldDB" id="S0DG48"/>
<proteinExistence type="predicted"/>
<dbReference type="Gene3D" id="3.30.300.20">
    <property type="match status" value="1"/>
</dbReference>
<evidence type="ECO:0000313" key="2">
    <source>
        <dbReference type="EMBL" id="CCO20946.1"/>
    </source>
</evidence>
<feature type="region of interest" description="Disordered" evidence="1">
    <location>
        <begin position="15"/>
        <end position="37"/>
    </location>
</feature>
<sequence length="134" mass="14586">MATLKTKHLGGLRTEITHLQSGNKVTTDAPTDNNGRGEFISPTDMVAGALGSCMLTLMEMAAARMGLDMAGTTLDITKVMVADPRRIGEVHIDVRFPFAADEKTRTILQRAADTCPVAKSLHTDIRQVVTYHYL</sequence>
<reference evidence="2" key="1">
    <citation type="submission" date="2012-10" db="EMBL/GenBank/DDBJ databases">
        <authorList>
            <person name="Sandrine L."/>
        </authorList>
    </citation>
    <scope>NUCLEOTIDE SEQUENCE</scope>
</reference>